<dbReference type="RefSeq" id="WP_146358984.1">
    <property type="nucleotide sequence ID" value="NZ_VOBR01000036.1"/>
</dbReference>
<organism evidence="1 2">
    <name type="scientific">Lentzea tibetensis</name>
    <dbReference type="NCBI Taxonomy" id="2591470"/>
    <lineage>
        <taxon>Bacteria</taxon>
        <taxon>Bacillati</taxon>
        <taxon>Actinomycetota</taxon>
        <taxon>Actinomycetes</taxon>
        <taxon>Pseudonocardiales</taxon>
        <taxon>Pseudonocardiaceae</taxon>
        <taxon>Lentzea</taxon>
    </lineage>
</organism>
<dbReference type="Proteomes" id="UP000316639">
    <property type="component" value="Unassembled WGS sequence"/>
</dbReference>
<evidence type="ECO:0000313" key="2">
    <source>
        <dbReference type="Proteomes" id="UP000316639"/>
    </source>
</evidence>
<sequence>MEGTKEPRVKQRDLTEAELLEIVGAGRGGRVICYWSTLGIPTGRLPRHSSSGPSPAMVAAMPSHAEQFVIRTPMAGGAGGIKITQDGC</sequence>
<evidence type="ECO:0000313" key="1">
    <source>
        <dbReference type="EMBL" id="TWP46023.1"/>
    </source>
</evidence>
<keyword evidence="2" id="KW-1185">Reference proteome</keyword>
<reference evidence="1 2" key="1">
    <citation type="submission" date="2019-07" db="EMBL/GenBank/DDBJ databases">
        <title>Lentzea xizangensis sp. nov., isolated from Qinghai-Tibetan Plateau Soils.</title>
        <authorList>
            <person name="Huang J."/>
        </authorList>
    </citation>
    <scope>NUCLEOTIDE SEQUENCE [LARGE SCALE GENOMIC DNA]</scope>
    <source>
        <strain evidence="1 2">FXJ1.1311</strain>
    </source>
</reference>
<accession>A0A563EJ22</accession>
<protein>
    <submittedName>
        <fullName evidence="1">Uncharacterized protein</fullName>
    </submittedName>
</protein>
<dbReference type="EMBL" id="VOBR01000036">
    <property type="protein sequence ID" value="TWP46023.1"/>
    <property type="molecule type" value="Genomic_DNA"/>
</dbReference>
<gene>
    <name evidence="1" type="ORF">FKR81_37200</name>
</gene>
<comment type="caution">
    <text evidence="1">The sequence shown here is derived from an EMBL/GenBank/DDBJ whole genome shotgun (WGS) entry which is preliminary data.</text>
</comment>
<name>A0A563EJ22_9PSEU</name>
<proteinExistence type="predicted"/>
<dbReference type="AlphaFoldDB" id="A0A563EJ22"/>